<keyword evidence="1" id="KW-0472">Membrane</keyword>
<dbReference type="Pfam" id="PF06181">
    <property type="entry name" value="Urate_ox_N"/>
    <property type="match status" value="1"/>
</dbReference>
<dbReference type="AlphaFoldDB" id="B3E0E5"/>
<accession>B3E0E5</accession>
<feature type="transmembrane region" description="Helical" evidence="1">
    <location>
        <begin position="59"/>
        <end position="78"/>
    </location>
</feature>
<dbReference type="EMBL" id="CP000975">
    <property type="protein sequence ID" value="ACD84374.1"/>
    <property type="molecule type" value="Genomic_DNA"/>
</dbReference>
<feature type="transmembrane region" description="Helical" evidence="1">
    <location>
        <begin position="270"/>
        <end position="287"/>
    </location>
</feature>
<proteinExistence type="predicted"/>
<reference evidence="3 4" key="1">
    <citation type="journal article" date="2008" name="Biol. Direct">
        <title>Complete genome sequence of the extremely acidophilic methanotroph isolate V4, Methylacidiphilum infernorum, a representative of the bacterial phylum Verrucomicrobia.</title>
        <authorList>
            <person name="Hou S."/>
            <person name="Makarova K.S."/>
            <person name="Saw J.H."/>
            <person name="Senin P."/>
            <person name="Ly B.V."/>
            <person name="Zhou Z."/>
            <person name="Ren Y."/>
            <person name="Wang J."/>
            <person name="Galperin M.Y."/>
            <person name="Omelchenko M.V."/>
            <person name="Wolf Y.I."/>
            <person name="Yutin N."/>
            <person name="Koonin E.V."/>
            <person name="Stott M.B."/>
            <person name="Mountain B.W."/>
            <person name="Crowe M.A."/>
            <person name="Smirnova A.V."/>
            <person name="Dunfield P.F."/>
            <person name="Feng L."/>
            <person name="Wang L."/>
            <person name="Alam M."/>
        </authorList>
    </citation>
    <scope>NUCLEOTIDE SEQUENCE [LARGE SCALE GENOMIC DNA]</scope>
    <source>
        <strain evidence="4">Isolate V4</strain>
    </source>
</reference>
<dbReference type="OrthoDB" id="9787495at2"/>
<feature type="transmembrane region" description="Helical" evidence="1">
    <location>
        <begin position="218"/>
        <end position="238"/>
    </location>
</feature>
<dbReference type="eggNOG" id="COG3748">
    <property type="taxonomic scope" value="Bacteria"/>
</dbReference>
<feature type="transmembrane region" description="Helical" evidence="1">
    <location>
        <begin position="158"/>
        <end position="180"/>
    </location>
</feature>
<feature type="transmembrane region" description="Helical" evidence="1">
    <location>
        <begin position="20"/>
        <end position="39"/>
    </location>
</feature>
<evidence type="ECO:0000313" key="3">
    <source>
        <dbReference type="EMBL" id="ACD84374.1"/>
    </source>
</evidence>
<feature type="transmembrane region" description="Helical" evidence="1">
    <location>
        <begin position="192"/>
        <end position="212"/>
    </location>
</feature>
<evidence type="ECO:0000259" key="2">
    <source>
        <dbReference type="Pfam" id="PF06181"/>
    </source>
</evidence>
<gene>
    <name evidence="3" type="ordered locus">Minf_2320</name>
</gene>
<feature type="domain" description="Urate oxidase N-terminal" evidence="2">
    <location>
        <begin position="50"/>
        <end position="338"/>
    </location>
</feature>
<keyword evidence="1" id="KW-1133">Transmembrane helix</keyword>
<evidence type="ECO:0000313" key="4">
    <source>
        <dbReference type="Proteomes" id="UP000009149"/>
    </source>
</evidence>
<feature type="transmembrane region" description="Helical" evidence="1">
    <location>
        <begin position="293"/>
        <end position="312"/>
    </location>
</feature>
<dbReference type="STRING" id="481448.Minf_2320"/>
<feature type="transmembrane region" description="Helical" evidence="1">
    <location>
        <begin position="128"/>
        <end position="146"/>
    </location>
</feature>
<organism evidence="3 4">
    <name type="scientific">Methylacidiphilum infernorum (isolate V4)</name>
    <name type="common">Methylokorus infernorum (strain V4)</name>
    <dbReference type="NCBI Taxonomy" id="481448"/>
    <lineage>
        <taxon>Bacteria</taxon>
        <taxon>Pseudomonadati</taxon>
        <taxon>Verrucomicrobiota</taxon>
        <taxon>Methylacidiphilae</taxon>
        <taxon>Methylacidiphilales</taxon>
        <taxon>Methylacidiphilaceae</taxon>
        <taxon>Methylacidiphilum (ex Ratnadevi et al. 2023)</taxon>
    </lineage>
</organism>
<name>B3E0E5_METI4</name>
<evidence type="ECO:0000256" key="1">
    <source>
        <dbReference type="SAM" id="Phobius"/>
    </source>
</evidence>
<dbReference type="HOGENOM" id="CLU_058049_0_0_0"/>
<sequence>MRMKPHGPLLKQRRSFPPKVLLLGIGIFVALLILLSAFLTMPGIFSSFVSLWLPLILRWAHLIYGFAWIGTSFFFIFVENSLEPNPKESNLAGQLWTVHGGGIYRFEKYRTAPIPLPSLLHWFRWDAYLTWTTGFALLVLLFYAHPEATLIDPQIAPLSPQVAVLCSLGILIASWLVYMGLAASTLLNRPPLFTVVCCLLLSLLAYGLTHLFSGRGAFLQLGAVLGTIMAGNVLFVIIPSQKRFLEAASRGERLDPELVKRTHLRSIHNNYLAFPVLFAMMSNHFPFTFQSKANWLVLLCLLLAGGTVRHAVNLRQKRKPWLSWLFGGMALLLVSVIVAQPTQSSFPPLVSPRKISDADVEMILRSRCSGCHAHNPTLARLTAPPAGIVLENLEDLCKVLPLARTQLIDLRTMPPGNFTGMTEGERMALGLWIEKKQQDGRQQKNRGQ</sequence>
<dbReference type="InterPro" id="IPR010389">
    <property type="entry name" value="Urate_ox_N"/>
</dbReference>
<feature type="transmembrane region" description="Helical" evidence="1">
    <location>
        <begin position="321"/>
        <end position="339"/>
    </location>
</feature>
<protein>
    <submittedName>
        <fullName evidence="3">Predicted membrane protein</fullName>
    </submittedName>
</protein>
<dbReference type="KEGG" id="min:Minf_2320"/>
<dbReference type="Proteomes" id="UP000009149">
    <property type="component" value="Chromosome"/>
</dbReference>
<keyword evidence="1" id="KW-0812">Transmembrane</keyword>